<reference evidence="2 3" key="1">
    <citation type="submission" date="2021-03" db="EMBL/GenBank/DDBJ databases">
        <title>Genome sequencing of Bifidobacterium imperatoris JCM 32708.</title>
        <authorList>
            <person name="Kim J."/>
        </authorList>
    </citation>
    <scope>NUCLEOTIDE SEQUENCE [LARGE SCALE GENOMIC DNA]</scope>
    <source>
        <strain evidence="2 3">JCM 32708</strain>
    </source>
</reference>
<keyword evidence="3" id="KW-1185">Reference proteome</keyword>
<organism evidence="2 3">
    <name type="scientific">Bifidobacterium imperatoris</name>
    <dbReference type="NCBI Taxonomy" id="2020965"/>
    <lineage>
        <taxon>Bacteria</taxon>
        <taxon>Bacillati</taxon>
        <taxon>Actinomycetota</taxon>
        <taxon>Actinomycetes</taxon>
        <taxon>Bifidobacteriales</taxon>
        <taxon>Bifidobacteriaceae</taxon>
        <taxon>Bifidobacterium</taxon>
    </lineage>
</organism>
<feature type="compositionally biased region" description="Basic and acidic residues" evidence="1">
    <location>
        <begin position="129"/>
        <end position="139"/>
    </location>
</feature>
<name>A0ABX7S4F9_9BIFI</name>
<sequence length="139" mass="14507">MLHPFAVDDALRHLDAAHAQLSQFALAVGVEADRVAIVMAPRWHEAAGKLIADGAGSVAANAKQLGTDVVAVSNKAGKAIASGAKQIGQEAKLLRNTMVHAEGESAQGEQTSTEPGLTQPEVSTQQGDMSKKLGDLFRR</sequence>
<evidence type="ECO:0000313" key="2">
    <source>
        <dbReference type="EMBL" id="QSY58531.1"/>
    </source>
</evidence>
<evidence type="ECO:0000313" key="3">
    <source>
        <dbReference type="Proteomes" id="UP000663067"/>
    </source>
</evidence>
<feature type="region of interest" description="Disordered" evidence="1">
    <location>
        <begin position="99"/>
        <end position="139"/>
    </location>
</feature>
<feature type="compositionally biased region" description="Polar residues" evidence="1">
    <location>
        <begin position="107"/>
        <end position="128"/>
    </location>
</feature>
<dbReference type="RefSeq" id="WP_165781954.1">
    <property type="nucleotide sequence ID" value="NZ_CP071591.1"/>
</dbReference>
<proteinExistence type="predicted"/>
<evidence type="ECO:0000256" key="1">
    <source>
        <dbReference type="SAM" id="MobiDB-lite"/>
    </source>
</evidence>
<gene>
    <name evidence="2" type="ORF">BLI708_04490</name>
</gene>
<accession>A0ABX7S4F9</accession>
<dbReference type="EMBL" id="CP071591">
    <property type="protein sequence ID" value="QSY58531.1"/>
    <property type="molecule type" value="Genomic_DNA"/>
</dbReference>
<protein>
    <submittedName>
        <fullName evidence="2">Uncharacterized protein</fullName>
    </submittedName>
</protein>
<dbReference type="Proteomes" id="UP000663067">
    <property type="component" value="Chromosome"/>
</dbReference>